<gene>
    <name evidence="1" type="ORF">DSAG12_04525</name>
</gene>
<proteinExistence type="predicted"/>
<evidence type="ECO:0000313" key="1">
    <source>
        <dbReference type="EMBL" id="XDF89330.1"/>
    </source>
</evidence>
<reference evidence="1 2" key="1">
    <citation type="journal article" date="2020" name="Nature">
        <title>Isolation of an archaeon at the prokaryote-eukaryote interface.</title>
        <authorList>
            <person name="Imachi H."/>
            <person name="Nobu M.K."/>
            <person name="Nakahara N."/>
            <person name="Morono Y."/>
            <person name="Ogawara M."/>
            <person name="Takaki Y."/>
            <person name="Takano Y."/>
            <person name="Uematsu K."/>
            <person name="Ikuta T."/>
            <person name="Ito M."/>
            <person name="Matsui Y."/>
            <person name="Miyazaki M."/>
            <person name="Murata K."/>
            <person name="Saito Y."/>
            <person name="Sakai S."/>
            <person name="Song C."/>
            <person name="Tasumi E."/>
            <person name="Yamanaka Y."/>
            <person name="Yamaguchi T."/>
            <person name="Kamagata Y."/>
            <person name="Tamaki H."/>
            <person name="Takai K."/>
        </authorList>
    </citation>
    <scope>NUCLEOTIDE SEQUENCE [LARGE SCALE GENOMIC DNA]</scope>
    <source>
        <strain evidence="1 2">MK-D1</strain>
    </source>
</reference>
<protein>
    <submittedName>
        <fullName evidence="1">Transcriptional regulator</fullName>
    </submittedName>
</protein>
<dbReference type="Proteomes" id="UP000321408">
    <property type="component" value="Chromosome"/>
</dbReference>
<keyword evidence="2" id="KW-1185">Reference proteome</keyword>
<evidence type="ECO:0000313" key="2">
    <source>
        <dbReference type="Proteomes" id="UP000321408"/>
    </source>
</evidence>
<organism evidence="1 2">
    <name type="scientific">Promethearchaeum syntrophicum</name>
    <dbReference type="NCBI Taxonomy" id="2594042"/>
    <lineage>
        <taxon>Archaea</taxon>
        <taxon>Promethearchaeati</taxon>
        <taxon>Promethearchaeota</taxon>
        <taxon>Promethearchaeia</taxon>
        <taxon>Promethearchaeales</taxon>
        <taxon>Promethearchaeaceae</taxon>
        <taxon>Promethearchaeum</taxon>
    </lineage>
</organism>
<accession>A0AC61ZU42</accession>
<dbReference type="EMBL" id="CP042905">
    <property type="protein sequence ID" value="XDF89330.1"/>
    <property type="molecule type" value="Genomic_DNA"/>
</dbReference>
<name>A0AC61ZU42_9ARCH</name>
<sequence length="58" mass="6925">MNLTLGNLFSHLSKRENEGYVFVKKEIIEKKLRTTVKITELGPQQFLRYRKQMITLLE</sequence>
<reference evidence="1 2" key="2">
    <citation type="journal article" date="2024" name="Int. J. Syst. Evol. Microbiol.">
        <title>Promethearchaeum syntrophicum gen. nov., sp. nov., an anaerobic, obligately syntrophic archaeon, the first isolate of the lineage 'Asgard' archaea, and proposal of the new archaeal phylum Promethearchaeota phyl. nov. and kingdom Promethearchaeati regn. nov.</title>
        <authorList>
            <person name="Imachi H."/>
            <person name="Nobu M.K."/>
            <person name="Kato S."/>
            <person name="Takaki Y."/>
            <person name="Miyazaki M."/>
            <person name="Miyata M."/>
            <person name="Ogawara M."/>
            <person name="Saito Y."/>
            <person name="Sakai S."/>
            <person name="Tahara Y.O."/>
            <person name="Takano Y."/>
            <person name="Tasumi E."/>
            <person name="Uematsu K."/>
            <person name="Yoshimura T."/>
            <person name="Itoh T."/>
            <person name="Ohkuma M."/>
            <person name="Takai K."/>
        </authorList>
    </citation>
    <scope>NUCLEOTIDE SEQUENCE [LARGE SCALE GENOMIC DNA]</scope>
    <source>
        <strain evidence="1 2">MK-D1</strain>
    </source>
</reference>